<keyword evidence="2" id="KW-0812">Transmembrane</keyword>
<dbReference type="Pfam" id="PF01554">
    <property type="entry name" value="MatE"/>
    <property type="match status" value="2"/>
</dbReference>
<dbReference type="GO" id="GO:0042910">
    <property type="term" value="F:xenobiotic transmembrane transporter activity"/>
    <property type="evidence" value="ECO:0007669"/>
    <property type="project" value="InterPro"/>
</dbReference>
<dbReference type="PANTHER" id="PTHR11206">
    <property type="entry name" value="MULTIDRUG RESISTANCE PROTEIN"/>
    <property type="match status" value="1"/>
</dbReference>
<keyword evidence="4" id="KW-1185">Reference proteome</keyword>
<name>A0A067C834_SAPPC</name>
<keyword evidence="2" id="KW-1133">Transmembrane helix</keyword>
<dbReference type="AlphaFoldDB" id="A0A067C834"/>
<keyword evidence="2" id="KW-0472">Membrane</keyword>
<feature type="transmembrane region" description="Helical" evidence="2">
    <location>
        <begin position="63"/>
        <end position="84"/>
    </location>
</feature>
<dbReference type="InterPro" id="IPR002528">
    <property type="entry name" value="MATE_fam"/>
</dbReference>
<dbReference type="OrthoDB" id="77555at2759"/>
<organism evidence="3 4">
    <name type="scientific">Saprolegnia parasitica (strain CBS 223.65)</name>
    <dbReference type="NCBI Taxonomy" id="695850"/>
    <lineage>
        <taxon>Eukaryota</taxon>
        <taxon>Sar</taxon>
        <taxon>Stramenopiles</taxon>
        <taxon>Oomycota</taxon>
        <taxon>Saprolegniomycetes</taxon>
        <taxon>Saprolegniales</taxon>
        <taxon>Saprolegniaceae</taxon>
        <taxon>Saprolegnia</taxon>
    </lineage>
</organism>
<feature type="transmembrane region" description="Helical" evidence="2">
    <location>
        <begin position="211"/>
        <end position="232"/>
    </location>
</feature>
<feature type="transmembrane region" description="Helical" evidence="2">
    <location>
        <begin position="104"/>
        <end position="128"/>
    </location>
</feature>
<feature type="transmembrane region" description="Helical" evidence="2">
    <location>
        <begin position="337"/>
        <end position="356"/>
    </location>
</feature>
<gene>
    <name evidence="3" type="ORF">SPRG_11829</name>
</gene>
<dbReference type="RefSeq" id="XP_012206273.1">
    <property type="nucleotide sequence ID" value="XM_012350883.1"/>
</dbReference>
<dbReference type="OMA" id="ATCISNW"/>
<feature type="transmembrane region" description="Helical" evidence="2">
    <location>
        <begin position="434"/>
        <end position="457"/>
    </location>
</feature>
<evidence type="ECO:0000256" key="1">
    <source>
        <dbReference type="ARBA" id="ARBA00010199"/>
    </source>
</evidence>
<dbReference type="KEGG" id="spar:SPRG_11829"/>
<sequence length="505" mass="53498">MRTLVPWVDHASLPALCHLSPRACAELDALMHLGSPIFASILSNFAFSLTALLVAGRLGTTEYAAVGYAQLVLDFTLTVFTHGFNRGLVALAAQAYGGHSHALIGHYTQLTAMLLTLLCVPLSLLWYYSCGLLHVVGLTPASVAFAMQYARASILGLWPRLLFEVVATSFQAQQLASPAAIASLSAVAFHALTSALLVFGMPLLGVRGLGFLGGPLAMSLTLWGRLAGYVYYMHRVAPLQSLWQWSPRSLAWAQVAALLSISAPLMLGKLVENLQLQIMAIFAALLSDVSLAAQTTMLQIVFLATSPVCALHDAAVSRMGMYLGAGHAEAAAYVSRLVLGAVLFTSSGLALSWVLCRHWISVVFTSDSRVIDLIGSVPLLAACGYVALSTLFCYAMAILSAQARAGPILTAFVCGTWFVGVPTAYALSQFDNRGLLGVWMGTSLGYGVTTVLGVYYACYVSDWVEEAAKAVARTRSLGATAPLVLATVKATDYGSAADSIIIQCD</sequence>
<dbReference type="GO" id="GO:0016020">
    <property type="term" value="C:membrane"/>
    <property type="evidence" value="ECO:0007669"/>
    <property type="project" value="InterPro"/>
</dbReference>
<protein>
    <recommendedName>
        <fullName evidence="5">MATE efflux family protein</fullName>
    </recommendedName>
</protein>
<evidence type="ECO:0000256" key="2">
    <source>
        <dbReference type="SAM" id="Phobius"/>
    </source>
</evidence>
<feature type="transmembrane region" description="Helical" evidence="2">
    <location>
        <begin position="405"/>
        <end position="427"/>
    </location>
</feature>
<dbReference type="GO" id="GO:0015297">
    <property type="term" value="F:antiporter activity"/>
    <property type="evidence" value="ECO:0007669"/>
    <property type="project" value="InterPro"/>
</dbReference>
<feature type="transmembrane region" description="Helical" evidence="2">
    <location>
        <begin position="178"/>
        <end position="199"/>
    </location>
</feature>
<evidence type="ECO:0000313" key="4">
    <source>
        <dbReference type="Proteomes" id="UP000030745"/>
    </source>
</evidence>
<feature type="transmembrane region" description="Helical" evidence="2">
    <location>
        <begin position="252"/>
        <end position="271"/>
    </location>
</feature>
<dbReference type="VEuPathDB" id="FungiDB:SPRG_11829"/>
<dbReference type="GeneID" id="24133842"/>
<dbReference type="Proteomes" id="UP000030745">
    <property type="component" value="Unassembled WGS sequence"/>
</dbReference>
<feature type="transmembrane region" description="Helical" evidence="2">
    <location>
        <begin position="377"/>
        <end position="399"/>
    </location>
</feature>
<feature type="transmembrane region" description="Helical" evidence="2">
    <location>
        <begin position="135"/>
        <end position="158"/>
    </location>
</feature>
<accession>A0A067C834</accession>
<dbReference type="STRING" id="695850.A0A067C834"/>
<dbReference type="EMBL" id="KK583259">
    <property type="protein sequence ID" value="KDO22982.1"/>
    <property type="molecule type" value="Genomic_DNA"/>
</dbReference>
<evidence type="ECO:0000313" key="3">
    <source>
        <dbReference type="EMBL" id="KDO22982.1"/>
    </source>
</evidence>
<proteinExistence type="inferred from homology"/>
<evidence type="ECO:0008006" key="5">
    <source>
        <dbReference type="Google" id="ProtNLM"/>
    </source>
</evidence>
<feature type="transmembrane region" description="Helical" evidence="2">
    <location>
        <begin position="37"/>
        <end position="56"/>
    </location>
</feature>
<comment type="similarity">
    <text evidence="1">Belongs to the multi antimicrobial extrusion (MATE) (TC 2.A.66.1) family.</text>
</comment>
<reference evidence="3 4" key="1">
    <citation type="journal article" date="2013" name="PLoS Genet.">
        <title>Distinctive expansion of potential virulence genes in the genome of the oomycete fish pathogen Saprolegnia parasitica.</title>
        <authorList>
            <person name="Jiang R.H."/>
            <person name="de Bruijn I."/>
            <person name="Haas B.J."/>
            <person name="Belmonte R."/>
            <person name="Lobach L."/>
            <person name="Christie J."/>
            <person name="van den Ackerveken G."/>
            <person name="Bottin A."/>
            <person name="Bulone V."/>
            <person name="Diaz-Moreno S.M."/>
            <person name="Dumas B."/>
            <person name="Fan L."/>
            <person name="Gaulin E."/>
            <person name="Govers F."/>
            <person name="Grenville-Briggs L.J."/>
            <person name="Horner N.R."/>
            <person name="Levin J.Z."/>
            <person name="Mammella M."/>
            <person name="Meijer H.J."/>
            <person name="Morris P."/>
            <person name="Nusbaum C."/>
            <person name="Oome S."/>
            <person name="Phillips A.J."/>
            <person name="van Rooyen D."/>
            <person name="Rzeszutek E."/>
            <person name="Saraiva M."/>
            <person name="Secombes C.J."/>
            <person name="Seidl M.F."/>
            <person name="Snel B."/>
            <person name="Stassen J.H."/>
            <person name="Sykes S."/>
            <person name="Tripathy S."/>
            <person name="van den Berg H."/>
            <person name="Vega-Arreguin J.C."/>
            <person name="Wawra S."/>
            <person name="Young S.K."/>
            <person name="Zeng Q."/>
            <person name="Dieguez-Uribeondo J."/>
            <person name="Russ C."/>
            <person name="Tyler B.M."/>
            <person name="van West P."/>
        </authorList>
    </citation>
    <scope>NUCLEOTIDE SEQUENCE [LARGE SCALE GENOMIC DNA]</scope>
    <source>
        <strain evidence="3 4">CBS 223.65</strain>
    </source>
</reference>